<reference evidence="1 2" key="1">
    <citation type="submission" date="2016-11" db="EMBL/GenBank/DDBJ databases">
        <title>Rhizobium leguminosarum bv. viciae strain Vaf12 isolated from Vavilovia formosa root nodules from Russia, Dagestan.</title>
        <authorList>
            <person name="Kimeklis A."/>
        </authorList>
    </citation>
    <scope>NUCLEOTIDE SEQUENCE [LARGE SCALE GENOMIC DNA]</scope>
    <source>
        <strain evidence="1 2">Vaf-108</strain>
    </source>
</reference>
<protein>
    <submittedName>
        <fullName evidence="1">Uncharacterized protein</fullName>
    </submittedName>
</protein>
<evidence type="ECO:0000313" key="1">
    <source>
        <dbReference type="EMBL" id="API52890.1"/>
    </source>
</evidence>
<organism evidence="1 2">
    <name type="scientific">Rhizobium leguminosarum</name>
    <dbReference type="NCBI Taxonomy" id="384"/>
    <lineage>
        <taxon>Bacteria</taxon>
        <taxon>Pseudomonadati</taxon>
        <taxon>Pseudomonadota</taxon>
        <taxon>Alphaproteobacteria</taxon>
        <taxon>Hyphomicrobiales</taxon>
        <taxon>Rhizobiaceae</taxon>
        <taxon>Rhizobium/Agrobacterium group</taxon>
        <taxon>Rhizobium</taxon>
    </lineage>
</organism>
<sequence>MNRMKFSHFVPKKKQGKQMSFVDAYSPDRARGYATKLFQMVVKGWGDSPLAIEDCAKRSRMSERSFERLMKGETKDPKMTIVGRVRGAYLSYCQEQVARLQHEIYIEMTRNSDENLETLAAEAEALAAKIREAKQGR</sequence>
<dbReference type="RefSeq" id="WP_072639335.1">
    <property type="nucleotide sequence ID" value="NZ_CP018228.1"/>
</dbReference>
<proteinExistence type="predicted"/>
<gene>
    <name evidence="1" type="ORF">BMW22_15805</name>
</gene>
<name>A0A1L3ZBF8_RHILE</name>
<dbReference type="AlphaFoldDB" id="A0A1L3ZBF8"/>
<dbReference type="EMBL" id="CP018228">
    <property type="protein sequence ID" value="API52890.1"/>
    <property type="molecule type" value="Genomic_DNA"/>
</dbReference>
<dbReference type="Proteomes" id="UP000183050">
    <property type="component" value="Chromosome"/>
</dbReference>
<evidence type="ECO:0000313" key="2">
    <source>
        <dbReference type="Proteomes" id="UP000183050"/>
    </source>
</evidence>
<accession>A0A1L3ZBF8</accession>